<dbReference type="RefSeq" id="WP_395125211.1">
    <property type="nucleotide sequence ID" value="NZ_JBIMSN010000158.1"/>
</dbReference>
<dbReference type="EMBL" id="JBIMSN010000158">
    <property type="protein sequence ID" value="MFH5232760.1"/>
    <property type="molecule type" value="Genomic_DNA"/>
</dbReference>
<evidence type="ECO:0000256" key="2">
    <source>
        <dbReference type="PIRNR" id="PIRNR000441"/>
    </source>
</evidence>
<comment type="catalytic activity">
    <reaction evidence="2">
        <text>L-serine + acetyl-CoA = O-acetyl-L-serine + CoA</text>
        <dbReference type="Rhea" id="RHEA:24560"/>
        <dbReference type="ChEBI" id="CHEBI:33384"/>
        <dbReference type="ChEBI" id="CHEBI:57287"/>
        <dbReference type="ChEBI" id="CHEBI:57288"/>
        <dbReference type="ChEBI" id="CHEBI:58340"/>
        <dbReference type="EC" id="2.3.1.30"/>
    </reaction>
</comment>
<evidence type="ECO:0000313" key="5">
    <source>
        <dbReference type="Proteomes" id="UP001609176"/>
    </source>
</evidence>
<comment type="similarity">
    <text evidence="2">Belongs to the transferase hexapeptide repeat family.</text>
</comment>
<gene>
    <name evidence="4" type="ORF">ACHIPV_17565</name>
    <name evidence="3" type="ORF">ACHIRB_29950</name>
</gene>
<dbReference type="PANTHER" id="PTHR42811">
    <property type="entry name" value="SERINE ACETYLTRANSFERASE"/>
    <property type="match status" value="1"/>
</dbReference>
<sequence>MIDSKDSLKQFLAEDLAAHDLDRWRLRYRLTQRSAYFQRLLRKSEYWANVRRDPIGRCFFVWYALRTKFLAERLGYTIPRNVFGPGLSIAHIGTITVNGGATVGARCRIHQGVTIGSGAHGSYPVIGDDVFLGPNCGVFGVRVGNRVEVRPGAVVIKDVPDDVHVAGVPAKVLNRRTPDA</sequence>
<dbReference type="InterPro" id="IPR001451">
    <property type="entry name" value="Hexapep"/>
</dbReference>
<dbReference type="SUPFAM" id="SSF51161">
    <property type="entry name" value="Trimeric LpxA-like enzymes"/>
    <property type="match status" value="1"/>
</dbReference>
<dbReference type="Proteomes" id="UP001609176">
    <property type="component" value="Unassembled WGS sequence"/>
</dbReference>
<evidence type="ECO:0000313" key="4">
    <source>
        <dbReference type="EMBL" id="MFH5243669.1"/>
    </source>
</evidence>
<evidence type="ECO:0000313" key="6">
    <source>
        <dbReference type="Proteomes" id="UP001609219"/>
    </source>
</evidence>
<name>A0ABW7KN44_9NOCA</name>
<keyword evidence="2" id="KW-0012">Acyltransferase</keyword>
<dbReference type="EC" id="2.3.1.30" evidence="2"/>
<keyword evidence="6" id="KW-1185">Reference proteome</keyword>
<dbReference type="EMBL" id="JBIMSP010000029">
    <property type="protein sequence ID" value="MFH5243669.1"/>
    <property type="molecule type" value="Genomic_DNA"/>
</dbReference>
<dbReference type="InterPro" id="IPR005881">
    <property type="entry name" value="Ser_O-AcTrfase"/>
</dbReference>
<evidence type="ECO:0000313" key="3">
    <source>
        <dbReference type="EMBL" id="MFH5232760.1"/>
    </source>
</evidence>
<dbReference type="Gene3D" id="2.160.10.10">
    <property type="entry name" value="Hexapeptide repeat proteins"/>
    <property type="match status" value="1"/>
</dbReference>
<reference evidence="5 6" key="1">
    <citation type="submission" date="2024-10" db="EMBL/GenBank/DDBJ databases">
        <authorList>
            <person name="Riesco R."/>
        </authorList>
    </citation>
    <scope>NUCLEOTIDE SEQUENCE [LARGE SCALE GENOMIC DNA]</scope>
    <source>
        <strain evidence="4 5">NCIMB 15448</strain>
        <strain evidence="3 6">NCIMB 15450</strain>
    </source>
</reference>
<keyword evidence="2" id="KW-0808">Transferase</keyword>
<organism evidence="4 5">
    <name type="scientific">Antrihabitans spumae</name>
    <dbReference type="NCBI Taxonomy" id="3373370"/>
    <lineage>
        <taxon>Bacteria</taxon>
        <taxon>Bacillati</taxon>
        <taxon>Actinomycetota</taxon>
        <taxon>Actinomycetes</taxon>
        <taxon>Mycobacteriales</taxon>
        <taxon>Nocardiaceae</taxon>
        <taxon>Antrihabitans</taxon>
    </lineage>
</organism>
<dbReference type="InterPro" id="IPR011004">
    <property type="entry name" value="Trimer_LpxA-like_sf"/>
</dbReference>
<dbReference type="PIRSF" id="PIRSF000441">
    <property type="entry name" value="CysE"/>
    <property type="match status" value="1"/>
</dbReference>
<dbReference type="Pfam" id="PF14602">
    <property type="entry name" value="Hexapep_2"/>
    <property type="match status" value="1"/>
</dbReference>
<accession>A0ABW7KN44</accession>
<comment type="caution">
    <text evidence="4">The sequence shown here is derived from an EMBL/GenBank/DDBJ whole genome shotgun (WGS) entry which is preliminary data.</text>
</comment>
<proteinExistence type="inferred from homology"/>
<dbReference type="Proteomes" id="UP001609219">
    <property type="component" value="Unassembled WGS sequence"/>
</dbReference>
<protein>
    <recommendedName>
        <fullName evidence="1 2">Serine acetyltransferase</fullName>
        <ecNumber evidence="2">2.3.1.30</ecNumber>
    </recommendedName>
</protein>
<evidence type="ECO:0000256" key="1">
    <source>
        <dbReference type="ARBA" id="ARBA00018522"/>
    </source>
</evidence>